<name>A0A1D1V7R1_RAMVA</name>
<protein>
    <submittedName>
        <fullName evidence="2">Uncharacterized protein</fullName>
    </submittedName>
</protein>
<gene>
    <name evidence="2" type="primary">RvY_08937-1</name>
    <name evidence="2" type="synonym">RvY_08937.1</name>
    <name evidence="2" type="ORF">RvY_08937</name>
</gene>
<organism evidence="2 3">
    <name type="scientific">Ramazzottius varieornatus</name>
    <name type="common">Water bear</name>
    <name type="synonym">Tardigrade</name>
    <dbReference type="NCBI Taxonomy" id="947166"/>
    <lineage>
        <taxon>Eukaryota</taxon>
        <taxon>Metazoa</taxon>
        <taxon>Ecdysozoa</taxon>
        <taxon>Tardigrada</taxon>
        <taxon>Eutardigrada</taxon>
        <taxon>Parachela</taxon>
        <taxon>Hypsibioidea</taxon>
        <taxon>Ramazzottiidae</taxon>
        <taxon>Ramazzottius</taxon>
    </lineage>
</organism>
<dbReference type="OrthoDB" id="10586293at2759"/>
<evidence type="ECO:0000313" key="3">
    <source>
        <dbReference type="Proteomes" id="UP000186922"/>
    </source>
</evidence>
<evidence type="ECO:0000313" key="2">
    <source>
        <dbReference type="EMBL" id="GAU97684.1"/>
    </source>
</evidence>
<evidence type="ECO:0000256" key="1">
    <source>
        <dbReference type="SAM" id="MobiDB-lite"/>
    </source>
</evidence>
<dbReference type="EMBL" id="BDGG01000004">
    <property type="protein sequence ID" value="GAU97684.1"/>
    <property type="molecule type" value="Genomic_DNA"/>
</dbReference>
<reference evidence="2 3" key="1">
    <citation type="journal article" date="2016" name="Nat. Commun.">
        <title>Extremotolerant tardigrade genome and improved radiotolerance of human cultured cells by tardigrade-unique protein.</title>
        <authorList>
            <person name="Hashimoto T."/>
            <person name="Horikawa D.D."/>
            <person name="Saito Y."/>
            <person name="Kuwahara H."/>
            <person name="Kozuka-Hata H."/>
            <person name="Shin-I T."/>
            <person name="Minakuchi Y."/>
            <person name="Ohishi K."/>
            <person name="Motoyama A."/>
            <person name="Aizu T."/>
            <person name="Enomoto A."/>
            <person name="Kondo K."/>
            <person name="Tanaka S."/>
            <person name="Hara Y."/>
            <person name="Koshikawa S."/>
            <person name="Sagara H."/>
            <person name="Miura T."/>
            <person name="Yokobori S."/>
            <person name="Miyagawa K."/>
            <person name="Suzuki Y."/>
            <person name="Kubo T."/>
            <person name="Oyama M."/>
            <person name="Kohara Y."/>
            <person name="Fujiyama A."/>
            <person name="Arakawa K."/>
            <person name="Katayama T."/>
            <person name="Toyoda A."/>
            <person name="Kunieda T."/>
        </authorList>
    </citation>
    <scope>NUCLEOTIDE SEQUENCE [LARGE SCALE GENOMIC DNA]</scope>
    <source>
        <strain evidence="2 3">YOKOZUNA-1</strain>
    </source>
</reference>
<keyword evidence="3" id="KW-1185">Reference proteome</keyword>
<proteinExistence type="predicted"/>
<dbReference type="Proteomes" id="UP000186922">
    <property type="component" value="Unassembled WGS sequence"/>
</dbReference>
<dbReference type="InterPro" id="IPR016024">
    <property type="entry name" value="ARM-type_fold"/>
</dbReference>
<dbReference type="AlphaFoldDB" id="A0A1D1V7R1"/>
<feature type="compositionally biased region" description="Polar residues" evidence="1">
    <location>
        <begin position="366"/>
        <end position="384"/>
    </location>
</feature>
<comment type="caution">
    <text evidence="2">The sequence shown here is derived from an EMBL/GenBank/DDBJ whole genome shotgun (WGS) entry which is preliminary data.</text>
</comment>
<feature type="compositionally biased region" description="Low complexity" evidence="1">
    <location>
        <begin position="437"/>
        <end position="452"/>
    </location>
</feature>
<feature type="compositionally biased region" description="Basic and acidic residues" evidence="1">
    <location>
        <begin position="416"/>
        <end position="436"/>
    </location>
</feature>
<accession>A0A1D1V7R1</accession>
<sequence>MAQVKDLTTELAIAGRLASEILGGDMHRGVAPVSPEQLRLEEVPTVEPQRTEALLEKIRIVFDRLFTSLAHPAKREIYRIKETALTILVNIIRDNPFPQSFGSSVILKARPVIQKRAFECLLVVNELWPSFLPRSSSELLFASLRILQTKSDARLGDFAQEYSALACRVYQFITACFDSPLIVDLFDASLLRDISQCIVRDIFPSADVPPKHSALICLTSLLQNRASNLKAETKDRIFTALIITLKITALFQRDRFLTEKDVIITKKLFSTLSTFVLSVAVHVGVLNVCTAVFRSGMQIRDTEVKALCRNGLQVIDTILRPRTPREVFETPCNYVIEPATGQVTGSLQNTMKRTHAEMNAAPVDQSVPTGSSQKDNFTASSSQKAEPVVMDQDVGPEIPPSNKPFASSIEPAEGESLNKRQRNESAEVRPISKESSETTAAESAQAESAPEAHTSMSEPSVPEMNADAMELISFFKDIESDA</sequence>
<dbReference type="SUPFAM" id="SSF48371">
    <property type="entry name" value="ARM repeat"/>
    <property type="match status" value="1"/>
</dbReference>
<feature type="region of interest" description="Disordered" evidence="1">
    <location>
        <begin position="362"/>
        <end position="465"/>
    </location>
</feature>